<dbReference type="Pfam" id="PF04026">
    <property type="entry name" value="SpoVG"/>
    <property type="match status" value="1"/>
</dbReference>
<keyword evidence="1" id="KW-0132">Cell division</keyword>
<evidence type="ECO:0000256" key="3">
    <source>
        <dbReference type="ARBA" id="ARBA00023306"/>
    </source>
</evidence>
<dbReference type="PANTHER" id="PTHR38429">
    <property type="entry name" value="SEPTATION PROTEIN SPOVG-RELATED"/>
    <property type="match status" value="1"/>
</dbReference>
<dbReference type="PANTHER" id="PTHR38429:SF1">
    <property type="entry name" value="SEPTATION PROTEIN SPOVG-RELATED"/>
    <property type="match status" value="1"/>
</dbReference>
<dbReference type="InterPro" id="IPR036751">
    <property type="entry name" value="SpoVG_sf"/>
</dbReference>
<dbReference type="GO" id="GO:0030435">
    <property type="term" value="P:sporulation resulting in formation of a cellular spore"/>
    <property type="evidence" value="ECO:0007669"/>
    <property type="project" value="InterPro"/>
</dbReference>
<feature type="non-terminal residue" evidence="4">
    <location>
        <position position="1"/>
    </location>
</feature>
<keyword evidence="2" id="KW-0717">Septation</keyword>
<evidence type="ECO:0000313" key="4">
    <source>
        <dbReference type="EMBL" id="VAW19594.1"/>
    </source>
</evidence>
<dbReference type="GO" id="GO:0003677">
    <property type="term" value="F:DNA binding"/>
    <property type="evidence" value="ECO:0007669"/>
    <property type="project" value="UniProtKB-KW"/>
</dbReference>
<name>A0A3B0UH29_9ZZZZ</name>
<organism evidence="4">
    <name type="scientific">hydrothermal vent metagenome</name>
    <dbReference type="NCBI Taxonomy" id="652676"/>
    <lineage>
        <taxon>unclassified sequences</taxon>
        <taxon>metagenomes</taxon>
        <taxon>ecological metagenomes</taxon>
    </lineage>
</organism>
<keyword evidence="3" id="KW-0131">Cell cycle</keyword>
<proteinExistence type="predicted"/>
<dbReference type="AlphaFoldDB" id="A0A3B0UH29"/>
<reference evidence="4" key="1">
    <citation type="submission" date="2018-06" db="EMBL/GenBank/DDBJ databases">
        <authorList>
            <person name="Zhirakovskaya E."/>
        </authorList>
    </citation>
    <scope>NUCLEOTIDE SEQUENCE</scope>
</reference>
<protein>
    <submittedName>
        <fullName evidence="4">DNA-binding protein SpoVG</fullName>
    </submittedName>
</protein>
<accession>A0A3B0UH29</accession>
<evidence type="ECO:0000256" key="2">
    <source>
        <dbReference type="ARBA" id="ARBA00023210"/>
    </source>
</evidence>
<dbReference type="Gene3D" id="3.30.1120.40">
    <property type="entry name" value="Stage V sporulation protein G"/>
    <property type="match status" value="1"/>
</dbReference>
<gene>
    <name evidence="4" type="ORF">MNBD_BACTEROID05-1088</name>
</gene>
<evidence type="ECO:0000256" key="1">
    <source>
        <dbReference type="ARBA" id="ARBA00022618"/>
    </source>
</evidence>
<dbReference type="EMBL" id="UOEN01000485">
    <property type="protein sequence ID" value="VAW19594.1"/>
    <property type="molecule type" value="Genomic_DNA"/>
</dbReference>
<dbReference type="GO" id="GO:0000917">
    <property type="term" value="P:division septum assembly"/>
    <property type="evidence" value="ECO:0007669"/>
    <property type="project" value="UniProtKB-KW"/>
</dbReference>
<dbReference type="SUPFAM" id="SSF160537">
    <property type="entry name" value="SpoVG-like"/>
    <property type="match status" value="1"/>
</dbReference>
<sequence length="114" mass="12896">TFDDCFVVRNIKVIQGNSGFFIAMPSRKNKNKCSKCYFKNEVGSKFCSHCGSSISSHESDLSGSFDAKKEHRDIAHPITQGFRELLQKKILEAYEKDFSRSRINVNVLDSVPSN</sequence>
<dbReference type="InterPro" id="IPR007170">
    <property type="entry name" value="SpoVG"/>
</dbReference>
<keyword evidence="4" id="KW-0238">DNA-binding</keyword>